<feature type="region of interest" description="Disordered" evidence="1">
    <location>
        <begin position="1"/>
        <end position="29"/>
    </location>
</feature>
<reference evidence="2" key="1">
    <citation type="submission" date="2020-09" db="EMBL/GenBank/DDBJ databases">
        <title>Genome-Enabled Discovery of Anthraquinone Biosynthesis in Senna tora.</title>
        <authorList>
            <person name="Kang S.-H."/>
            <person name="Pandey R.P."/>
            <person name="Lee C.-M."/>
            <person name="Sim J.-S."/>
            <person name="Jeong J.-T."/>
            <person name="Choi B.-S."/>
            <person name="Jung M."/>
            <person name="Ginzburg D."/>
            <person name="Zhao K."/>
            <person name="Won S.Y."/>
            <person name="Oh T.-J."/>
            <person name="Yu Y."/>
            <person name="Kim N.-H."/>
            <person name="Lee O.R."/>
            <person name="Lee T.-H."/>
            <person name="Bashyal P."/>
            <person name="Kim T.-S."/>
            <person name="Lee W.-H."/>
            <person name="Kawkins C."/>
            <person name="Kim C.-K."/>
            <person name="Kim J.S."/>
            <person name="Ahn B.O."/>
            <person name="Rhee S.Y."/>
            <person name="Sohng J.K."/>
        </authorList>
    </citation>
    <scope>NUCLEOTIDE SEQUENCE</scope>
    <source>
        <tissue evidence="2">Leaf</tissue>
    </source>
</reference>
<dbReference type="AlphaFoldDB" id="A0A834XGP3"/>
<keyword evidence="3" id="KW-1185">Reference proteome</keyword>
<feature type="region of interest" description="Disordered" evidence="1">
    <location>
        <begin position="79"/>
        <end position="123"/>
    </location>
</feature>
<evidence type="ECO:0000313" key="3">
    <source>
        <dbReference type="Proteomes" id="UP000634136"/>
    </source>
</evidence>
<name>A0A834XGP3_9FABA</name>
<evidence type="ECO:0000256" key="1">
    <source>
        <dbReference type="SAM" id="MobiDB-lite"/>
    </source>
</evidence>
<protein>
    <submittedName>
        <fullName evidence="2">Uncharacterized protein</fullName>
    </submittedName>
</protein>
<evidence type="ECO:0000313" key="2">
    <source>
        <dbReference type="EMBL" id="KAF7843606.1"/>
    </source>
</evidence>
<sequence>MHDCPLKNSKVAADNSDYEKGRRRAKVPRIGSSRKTKAGFNEELVVEALDGGTRFYQLLHDLSVVFSQLHHQKLEPYLPKHSHHHHHSPFLPLPPQPHRRRLPPPQEGGDLAAGLPPPRGGRHLMIRSHRRERQRSLRKRILIEDVEGHIHDWAGTHAEYV</sequence>
<dbReference type="EMBL" id="JAAIUW010000001">
    <property type="protein sequence ID" value="KAF7843606.1"/>
    <property type="molecule type" value="Genomic_DNA"/>
</dbReference>
<comment type="caution">
    <text evidence="2">The sequence shown here is derived from an EMBL/GenBank/DDBJ whole genome shotgun (WGS) entry which is preliminary data.</text>
</comment>
<gene>
    <name evidence="2" type="ORF">G2W53_000511</name>
</gene>
<organism evidence="2 3">
    <name type="scientific">Senna tora</name>
    <dbReference type="NCBI Taxonomy" id="362788"/>
    <lineage>
        <taxon>Eukaryota</taxon>
        <taxon>Viridiplantae</taxon>
        <taxon>Streptophyta</taxon>
        <taxon>Embryophyta</taxon>
        <taxon>Tracheophyta</taxon>
        <taxon>Spermatophyta</taxon>
        <taxon>Magnoliopsida</taxon>
        <taxon>eudicotyledons</taxon>
        <taxon>Gunneridae</taxon>
        <taxon>Pentapetalae</taxon>
        <taxon>rosids</taxon>
        <taxon>fabids</taxon>
        <taxon>Fabales</taxon>
        <taxon>Fabaceae</taxon>
        <taxon>Caesalpinioideae</taxon>
        <taxon>Cassia clade</taxon>
        <taxon>Senna</taxon>
    </lineage>
</organism>
<dbReference type="Proteomes" id="UP000634136">
    <property type="component" value="Unassembled WGS sequence"/>
</dbReference>
<proteinExistence type="predicted"/>
<accession>A0A834XGP3</accession>